<organism evidence="2 3">
    <name type="scientific">Candidatus Methylocalor cossyra</name>
    <dbReference type="NCBI Taxonomy" id="3108543"/>
    <lineage>
        <taxon>Bacteria</taxon>
        <taxon>Pseudomonadati</taxon>
        <taxon>Pseudomonadota</taxon>
        <taxon>Gammaproteobacteria</taxon>
        <taxon>Methylococcales</taxon>
        <taxon>Methylococcaceae</taxon>
        <taxon>Candidatus Methylocalor</taxon>
    </lineage>
</organism>
<evidence type="ECO:0000313" key="3">
    <source>
        <dbReference type="Proteomes" id="UP001497493"/>
    </source>
</evidence>
<feature type="region of interest" description="Disordered" evidence="1">
    <location>
        <begin position="562"/>
        <end position="581"/>
    </location>
</feature>
<dbReference type="Proteomes" id="UP001497493">
    <property type="component" value="Chromosome"/>
</dbReference>
<dbReference type="InterPro" id="IPR013381">
    <property type="entry name" value="CRISPR-assoc_prot_Cse1"/>
</dbReference>
<reference evidence="2 3" key="1">
    <citation type="submission" date="2024-04" db="EMBL/GenBank/DDBJ databases">
        <authorList>
            <person name="Cremers G."/>
        </authorList>
    </citation>
    <scope>NUCLEOTIDE SEQUENCE [LARGE SCALE GENOMIC DNA]</scope>
    <source>
        <strain evidence="2">MeCH1-AG</strain>
    </source>
</reference>
<evidence type="ECO:0000313" key="2">
    <source>
        <dbReference type="EMBL" id="CAL1239613.1"/>
    </source>
</evidence>
<gene>
    <name evidence="2" type="ORF">MECH1_V1_0837</name>
</gene>
<proteinExistence type="predicted"/>
<dbReference type="RefSeq" id="WP_348759156.1">
    <property type="nucleotide sequence ID" value="NZ_OZ026884.1"/>
</dbReference>
<keyword evidence="3" id="KW-1185">Reference proteome</keyword>
<protein>
    <submittedName>
        <fullName evidence="2">CRISPR-associated protein, Cse1 family</fullName>
    </submittedName>
</protein>
<accession>A0ABP1C6B6</accession>
<dbReference type="EMBL" id="OZ026884">
    <property type="protein sequence ID" value="CAL1239613.1"/>
    <property type="molecule type" value="Genomic_DNA"/>
</dbReference>
<sequence>MASLTFRVLNQAALSRLNAPSFPGIEDGEGTGCGKKRVNLLFDPLLRVKTTQGVQSLSLPALLAALAGDRVESLLGLQRHQEDAFHIFLCYLAGAALARNAKADPRQPEAFWREALHRLAGQKADSAWSLVVKDPTRPAFLQAPVESEEEFDRDYRTERPTPDAIDVLLTAKNHDVKATKAMAAPPEAWVYALVSVQTMAGYVLKHQGIARMNSGLGSRVCVSLLYGETPGQRWLRDTRKLLSARPGLLQPPWPYRADGLVLTWLEPWNRRTSLELDRLDPFFIEIARGIRLTWQDRRIVARTASEHLPRLNAKTWHGVLGDPWIPINRHDPKKGQSALTVGPVGFTPELLRNLMFEDGFALTPMQQPDSGQDERPCQFAAAVLVRGQGITDGFHSVAVPMPRGTARRVLQAGPERDRLARLSKIALAAAIELQNRALKPALLCLLQAGADRIDFDKREISAWWQHSARRYAHTWGACFFPWLWEAGESASDLAALRRWRMRLQEAAALTIADALAGYPGRRGRRYRARVRAETIFCRNLRKVFSGFQGDSDEPGLAGADALGWDGARGPRDELGSLAGSG</sequence>
<name>A0ABP1C6B6_9GAMM</name>
<evidence type="ECO:0000256" key="1">
    <source>
        <dbReference type="SAM" id="MobiDB-lite"/>
    </source>
</evidence>
<dbReference type="NCBIfam" id="TIGR02547">
    <property type="entry name" value="casA_cse1"/>
    <property type="match status" value="1"/>
</dbReference>